<proteinExistence type="inferred from homology"/>
<dbReference type="InterPro" id="IPR005037">
    <property type="entry name" value="PRP38"/>
</dbReference>
<dbReference type="KEGG" id="hazt:108665759"/>
<feature type="compositionally biased region" description="Basic and acidic residues" evidence="8">
    <location>
        <begin position="264"/>
        <end position="273"/>
    </location>
</feature>
<name>A0A8B7N3S2_HYAAZ</name>
<keyword evidence="4 7" id="KW-0747">Spliceosome</keyword>
<keyword evidence="9" id="KW-1185">Reference proteome</keyword>
<evidence type="ECO:0000256" key="2">
    <source>
        <dbReference type="ARBA" id="ARBA00006164"/>
    </source>
</evidence>
<dbReference type="GO" id="GO:0000398">
    <property type="term" value="P:mRNA splicing, via spliceosome"/>
    <property type="evidence" value="ECO:0007669"/>
    <property type="project" value="UniProtKB-UniRule"/>
</dbReference>
<evidence type="ECO:0000256" key="7">
    <source>
        <dbReference type="RuleBase" id="RU367025"/>
    </source>
</evidence>
<keyword evidence="5 7" id="KW-0508">mRNA splicing</keyword>
<dbReference type="GO" id="GO:0005681">
    <property type="term" value="C:spliceosomal complex"/>
    <property type="evidence" value="ECO:0007669"/>
    <property type="project" value="UniProtKB-KW"/>
</dbReference>
<feature type="region of interest" description="Disordered" evidence="8">
    <location>
        <begin position="189"/>
        <end position="419"/>
    </location>
</feature>
<comment type="subcellular location">
    <subcellularLocation>
        <location evidence="1 7">Nucleus</location>
    </subcellularLocation>
</comment>
<evidence type="ECO:0000256" key="1">
    <source>
        <dbReference type="ARBA" id="ARBA00004123"/>
    </source>
</evidence>
<keyword evidence="3 7" id="KW-0507">mRNA processing</keyword>
<comment type="function">
    <text evidence="7">Required for pre-mRNA splicing.</text>
</comment>
<evidence type="ECO:0000256" key="4">
    <source>
        <dbReference type="ARBA" id="ARBA00022728"/>
    </source>
</evidence>
<accession>A0A8B7N3S2</accession>
<feature type="compositionally biased region" description="Basic and acidic residues" evidence="8">
    <location>
        <begin position="340"/>
        <end position="393"/>
    </location>
</feature>
<dbReference type="Pfam" id="PF03371">
    <property type="entry name" value="PRP38"/>
    <property type="match status" value="1"/>
</dbReference>
<dbReference type="PANTHER" id="PTHR23142">
    <property type="entry name" value="PRE-MRNA-SPLICING FACTOR 38A-RELATED"/>
    <property type="match status" value="1"/>
</dbReference>
<dbReference type="OrthoDB" id="6375415at2759"/>
<sequence length="433" mass="50297">MANRTVKDAAAIHGTNPQYLVEKIIRTRIYDSKYWKEECFALTAELLVDKAMNLRYIGGVYGGNIKPSPFLCLTLKMLQIQPEKDIIIEFIKQDEFKYVRALGCFYMRLVHSSLDCYKYLSPLLNDYRKLRLMDRAGVFHLSHMDSFVDILLREDRFCDIIMPRIQKRWVHEANNELEPRVSLLEDDLDDLESESEDDEETALPPSPPLPPSPHHRSERGRHMSPGGGVRDKRRASRSPSPDSHKRRREREGRSTRDSRRHRDSGRGERDRGNHNAGYPPEPYHDYHHGNQHDFHGTLGTSTDYHHRRPHHHSNGAPPPGFGGSDYHHRGGASDYYNQHHYQEDHHMHQRAPETHHHRDKERRREKDHKQDHKRGKEDTRRGDEGGRRGEDRKKEKRKEGRRRGDDGGGGGGLQAEIDEANALRAQLGLPPLK</sequence>
<dbReference type="RefSeq" id="XP_018008043.1">
    <property type="nucleotide sequence ID" value="XM_018152554.2"/>
</dbReference>
<evidence type="ECO:0000256" key="6">
    <source>
        <dbReference type="ARBA" id="ARBA00023242"/>
    </source>
</evidence>
<dbReference type="AlphaFoldDB" id="A0A8B7N3S2"/>
<evidence type="ECO:0000256" key="3">
    <source>
        <dbReference type="ARBA" id="ARBA00022664"/>
    </source>
</evidence>
<gene>
    <name evidence="10" type="primary">LOC108665759</name>
</gene>
<evidence type="ECO:0000256" key="8">
    <source>
        <dbReference type="SAM" id="MobiDB-lite"/>
    </source>
</evidence>
<dbReference type="Proteomes" id="UP000694843">
    <property type="component" value="Unplaced"/>
</dbReference>
<evidence type="ECO:0000313" key="10">
    <source>
        <dbReference type="RefSeq" id="XP_018008043.1"/>
    </source>
</evidence>
<organism evidence="9 10">
    <name type="scientific">Hyalella azteca</name>
    <name type="common">Amphipod</name>
    <dbReference type="NCBI Taxonomy" id="294128"/>
    <lineage>
        <taxon>Eukaryota</taxon>
        <taxon>Metazoa</taxon>
        <taxon>Ecdysozoa</taxon>
        <taxon>Arthropoda</taxon>
        <taxon>Crustacea</taxon>
        <taxon>Multicrustacea</taxon>
        <taxon>Malacostraca</taxon>
        <taxon>Eumalacostraca</taxon>
        <taxon>Peracarida</taxon>
        <taxon>Amphipoda</taxon>
        <taxon>Senticaudata</taxon>
        <taxon>Talitrida</taxon>
        <taxon>Talitroidea</taxon>
        <taxon>Hyalellidae</taxon>
        <taxon>Hyalella</taxon>
    </lineage>
</organism>
<protein>
    <recommendedName>
        <fullName evidence="7">Pre-mRNA-splicing factor 38</fullName>
    </recommendedName>
</protein>
<reference evidence="10" key="1">
    <citation type="submission" date="2025-08" db="UniProtKB">
        <authorList>
            <consortium name="RefSeq"/>
        </authorList>
    </citation>
    <scope>IDENTIFICATION</scope>
    <source>
        <tissue evidence="10">Whole organism</tissue>
    </source>
</reference>
<feature type="compositionally biased region" description="Acidic residues" evidence="8">
    <location>
        <begin position="189"/>
        <end position="201"/>
    </location>
</feature>
<comment type="similarity">
    <text evidence="2 7">Belongs to the PRP38 family.</text>
</comment>
<feature type="compositionally biased region" description="Basic and acidic residues" evidence="8">
    <location>
        <begin position="282"/>
        <end position="295"/>
    </location>
</feature>
<evidence type="ECO:0000256" key="5">
    <source>
        <dbReference type="ARBA" id="ARBA00023187"/>
    </source>
</evidence>
<dbReference type="CTD" id="35934"/>
<keyword evidence="6 7" id="KW-0539">Nucleus</keyword>
<dbReference type="GeneID" id="108665759"/>
<dbReference type="OMA" id="EKDYDRH"/>
<evidence type="ECO:0000313" key="9">
    <source>
        <dbReference type="Proteomes" id="UP000694843"/>
    </source>
</evidence>